<keyword evidence="3" id="KW-1185">Reference proteome</keyword>
<sequence>MGDNRVKGNSKSPGKKVDTPSKKDIKMPKSPAKSKNSTPVKNNKINDKTNKKTPIKESTADKKTPVKTPNMENKTVKNTDKKSPVKSSNEEKKTPVKNGSSDKNTLAKNTNGLNKTPVKSSPEKNRSTDLSKITASGNKRGKREGLPISRVRTIMKTARYAEAISPDAVQLTAIAAELFIKYLMQGVYTDVTKMKKRKIEYNALANYINSEDEEHLQFLKVLIPHKITVAEYKKMMAESSKKTDRLDFLASESEESGSEEDSESEESSEEDEEEDSDIEEIPTPQKKTTSPKKTVASPKKTPTKKGGKPETVDLCGSSSEEDFIILDNSKKEIGESSKNVTVL</sequence>
<dbReference type="RefSeq" id="XP_017305104.1">
    <property type="nucleotide sequence ID" value="XM_017449615.2"/>
</dbReference>
<dbReference type="CTD" id="32166"/>
<feature type="region of interest" description="Disordered" evidence="1">
    <location>
        <begin position="243"/>
        <end position="343"/>
    </location>
</feature>
<dbReference type="CDD" id="cd22924">
    <property type="entry name" value="HFD_CHRAC1-like"/>
    <property type="match status" value="1"/>
</dbReference>
<evidence type="ECO:0000313" key="3">
    <source>
        <dbReference type="Proteomes" id="UP000079169"/>
    </source>
</evidence>
<feature type="region of interest" description="Disordered" evidence="1">
    <location>
        <begin position="1"/>
        <end position="148"/>
    </location>
</feature>
<dbReference type="STRING" id="121845.A0A1S3DTJ0"/>
<evidence type="ECO:0000256" key="1">
    <source>
        <dbReference type="SAM" id="MobiDB-lite"/>
    </source>
</evidence>
<name>A0A1S3DTJ0_DIACI</name>
<dbReference type="Gene3D" id="1.10.20.10">
    <property type="entry name" value="Histone, subunit A"/>
    <property type="match status" value="1"/>
</dbReference>
<dbReference type="PaxDb" id="121845-A0A1S3DTJ0"/>
<dbReference type="GeneID" id="103523994"/>
<dbReference type="Pfam" id="PF00808">
    <property type="entry name" value="CBFD_NFYB_HMF"/>
    <property type="match status" value="1"/>
</dbReference>
<feature type="compositionally biased region" description="Basic and acidic residues" evidence="1">
    <location>
        <begin position="74"/>
        <end position="94"/>
    </location>
</feature>
<gene>
    <name evidence="4 5" type="primary">LOC103523994</name>
</gene>
<dbReference type="KEGG" id="dci:103523994"/>
<dbReference type="SUPFAM" id="SSF47113">
    <property type="entry name" value="Histone-fold"/>
    <property type="match status" value="1"/>
</dbReference>
<proteinExistence type="predicted"/>
<organism evidence="3 4">
    <name type="scientific">Diaphorina citri</name>
    <name type="common">Asian citrus psyllid</name>
    <dbReference type="NCBI Taxonomy" id="121845"/>
    <lineage>
        <taxon>Eukaryota</taxon>
        <taxon>Metazoa</taxon>
        <taxon>Ecdysozoa</taxon>
        <taxon>Arthropoda</taxon>
        <taxon>Hexapoda</taxon>
        <taxon>Insecta</taxon>
        <taxon>Pterygota</taxon>
        <taxon>Neoptera</taxon>
        <taxon>Paraneoptera</taxon>
        <taxon>Hemiptera</taxon>
        <taxon>Sternorrhyncha</taxon>
        <taxon>Psylloidea</taxon>
        <taxon>Psyllidae</taxon>
        <taxon>Diaphorininae</taxon>
        <taxon>Diaphorina</taxon>
    </lineage>
</organism>
<feature type="compositionally biased region" description="Acidic residues" evidence="1">
    <location>
        <begin position="252"/>
        <end position="280"/>
    </location>
</feature>
<dbReference type="Proteomes" id="UP000079169">
    <property type="component" value="Unplaced"/>
</dbReference>
<accession>A0A1S3DTJ0</accession>
<evidence type="ECO:0000259" key="2">
    <source>
        <dbReference type="Pfam" id="PF00808"/>
    </source>
</evidence>
<feature type="compositionally biased region" description="Basic and acidic residues" evidence="1">
    <location>
        <begin position="15"/>
        <end position="27"/>
    </location>
</feature>
<reference evidence="4 5" key="1">
    <citation type="submission" date="2025-04" db="UniProtKB">
        <authorList>
            <consortium name="RefSeq"/>
        </authorList>
    </citation>
    <scope>IDENTIFICATION</scope>
</reference>
<evidence type="ECO:0000313" key="5">
    <source>
        <dbReference type="RefSeq" id="XP_017305104.1"/>
    </source>
</evidence>
<feature type="domain" description="Transcription factor CBF/NF-Y/archaeal histone" evidence="2">
    <location>
        <begin position="146"/>
        <end position="199"/>
    </location>
</feature>
<evidence type="ECO:0000313" key="4">
    <source>
        <dbReference type="RefSeq" id="XP_008487246.1"/>
    </source>
</evidence>
<protein>
    <submittedName>
        <fullName evidence="4 5">Muscle M-line assembly protein unc-89</fullName>
    </submittedName>
</protein>
<feature type="compositionally biased region" description="Polar residues" evidence="1">
    <location>
        <begin position="97"/>
        <end position="119"/>
    </location>
</feature>
<dbReference type="RefSeq" id="XP_008487246.1">
    <property type="nucleotide sequence ID" value="XM_008489024.3"/>
</dbReference>
<dbReference type="InterPro" id="IPR009072">
    <property type="entry name" value="Histone-fold"/>
</dbReference>
<feature type="compositionally biased region" description="Basic and acidic residues" evidence="1">
    <location>
        <begin position="44"/>
        <end position="64"/>
    </location>
</feature>
<feature type="compositionally biased region" description="Low complexity" evidence="1">
    <location>
        <begin position="282"/>
        <end position="300"/>
    </location>
</feature>
<dbReference type="AlphaFoldDB" id="A0A1S3DTJ0"/>
<dbReference type="InterPro" id="IPR003958">
    <property type="entry name" value="CBFA_NFYB_domain"/>
</dbReference>
<dbReference type="GO" id="GO:0046982">
    <property type="term" value="F:protein heterodimerization activity"/>
    <property type="evidence" value="ECO:0007669"/>
    <property type="project" value="InterPro"/>
</dbReference>